<dbReference type="SMART" id="SM00448">
    <property type="entry name" value="REC"/>
    <property type="match status" value="1"/>
</dbReference>
<organism evidence="5 6">
    <name type="scientific">Marinobacter xestospongiae</name>
    <dbReference type="NCBI Taxonomy" id="994319"/>
    <lineage>
        <taxon>Bacteria</taxon>
        <taxon>Pseudomonadati</taxon>
        <taxon>Pseudomonadota</taxon>
        <taxon>Gammaproteobacteria</taxon>
        <taxon>Pseudomonadales</taxon>
        <taxon>Marinobacteraceae</taxon>
        <taxon>Marinobacter</taxon>
    </lineage>
</organism>
<gene>
    <name evidence="5" type="ORF">RYS15_00575</name>
</gene>
<dbReference type="PANTHER" id="PTHR44591:SF19">
    <property type="entry name" value="TWO-COMPONENT RESPONSE REGULATOR-RELATED"/>
    <property type="match status" value="1"/>
</dbReference>
<dbReference type="PROSITE" id="PS50110">
    <property type="entry name" value="RESPONSE_REGULATORY"/>
    <property type="match status" value="1"/>
</dbReference>
<dbReference type="RefSeq" id="WP_316972152.1">
    <property type="nucleotide sequence ID" value="NZ_JAWIIJ010000001.1"/>
</dbReference>
<dbReference type="Proteomes" id="UP001269819">
    <property type="component" value="Unassembled WGS sequence"/>
</dbReference>
<evidence type="ECO:0000256" key="2">
    <source>
        <dbReference type="PROSITE-ProRule" id="PRU00169"/>
    </source>
</evidence>
<dbReference type="CDD" id="cd17569">
    <property type="entry name" value="REC_HupR-like"/>
    <property type="match status" value="1"/>
</dbReference>
<sequence length="179" mass="20689">MTTILLVDDEPMIIKSLTRLLTRQSWQVLGFTDPRKALDEVANRAVDLVICDYRMPAMDGIEFLDHFRRQHPDTPRIILSGHADMQGVLKAVNQSEVYRFVLKPWNDGELLHTLKTALRFNELIRENARLAELVRAQRNKLKRQQTELNRLERDSPGITRIQLDDEGMIDLSDEAGDIN</sequence>
<dbReference type="InterPro" id="IPR050595">
    <property type="entry name" value="Bact_response_regulator"/>
</dbReference>
<evidence type="ECO:0000256" key="3">
    <source>
        <dbReference type="SAM" id="Coils"/>
    </source>
</evidence>
<dbReference type="Pfam" id="PF00072">
    <property type="entry name" value="Response_reg"/>
    <property type="match status" value="1"/>
</dbReference>
<name>A0ABU3VSL2_9GAMM</name>
<feature type="domain" description="Response regulatory" evidence="4">
    <location>
        <begin position="3"/>
        <end position="118"/>
    </location>
</feature>
<dbReference type="PANTHER" id="PTHR44591">
    <property type="entry name" value="STRESS RESPONSE REGULATOR PROTEIN 1"/>
    <property type="match status" value="1"/>
</dbReference>
<evidence type="ECO:0000259" key="4">
    <source>
        <dbReference type="PROSITE" id="PS50110"/>
    </source>
</evidence>
<comment type="caution">
    <text evidence="5">The sequence shown here is derived from an EMBL/GenBank/DDBJ whole genome shotgun (WGS) entry which is preliminary data.</text>
</comment>
<dbReference type="Gene3D" id="3.40.50.2300">
    <property type="match status" value="1"/>
</dbReference>
<feature type="modified residue" description="4-aspartylphosphate" evidence="2">
    <location>
        <position position="52"/>
    </location>
</feature>
<keyword evidence="3" id="KW-0175">Coiled coil</keyword>
<accession>A0ABU3VSL2</accession>
<dbReference type="InterPro" id="IPR011006">
    <property type="entry name" value="CheY-like_superfamily"/>
</dbReference>
<evidence type="ECO:0000256" key="1">
    <source>
        <dbReference type="ARBA" id="ARBA00022553"/>
    </source>
</evidence>
<keyword evidence="1 2" id="KW-0597">Phosphoprotein</keyword>
<proteinExistence type="predicted"/>
<evidence type="ECO:0000313" key="6">
    <source>
        <dbReference type="Proteomes" id="UP001269819"/>
    </source>
</evidence>
<reference evidence="5 6" key="1">
    <citation type="submission" date="2023-10" db="EMBL/GenBank/DDBJ databases">
        <title>Characteristics and mechanism of a salt-tolerant marine origin heterotrophic nitrifying- aerobic denitrifying bacteria Marinobacter xestospongiae HN1.</title>
        <authorList>
            <person name="Qi R."/>
        </authorList>
    </citation>
    <scope>NUCLEOTIDE SEQUENCE [LARGE SCALE GENOMIC DNA]</scope>
    <source>
        <strain evidence="5 6">HN1</strain>
    </source>
</reference>
<evidence type="ECO:0000313" key="5">
    <source>
        <dbReference type="EMBL" id="MDV2077150.1"/>
    </source>
</evidence>
<keyword evidence="6" id="KW-1185">Reference proteome</keyword>
<dbReference type="InterPro" id="IPR001789">
    <property type="entry name" value="Sig_transdc_resp-reg_receiver"/>
</dbReference>
<protein>
    <submittedName>
        <fullName evidence="5">Response regulator</fullName>
    </submittedName>
</protein>
<feature type="coiled-coil region" evidence="3">
    <location>
        <begin position="120"/>
        <end position="154"/>
    </location>
</feature>
<dbReference type="SUPFAM" id="SSF52172">
    <property type="entry name" value="CheY-like"/>
    <property type="match status" value="1"/>
</dbReference>
<dbReference type="EMBL" id="JAWIIJ010000001">
    <property type="protein sequence ID" value="MDV2077150.1"/>
    <property type="molecule type" value="Genomic_DNA"/>
</dbReference>